<evidence type="ECO:0000256" key="1">
    <source>
        <dbReference type="SAM" id="Phobius"/>
    </source>
</evidence>
<dbReference type="EMBL" id="CP032382">
    <property type="protein sequence ID" value="AYB31086.1"/>
    <property type="molecule type" value="Genomic_DNA"/>
</dbReference>
<dbReference type="AlphaFoldDB" id="A0A385SKS8"/>
<dbReference type="KEGG" id="chk:D4L85_11105"/>
<organism evidence="3 4">
    <name type="scientific">Chryseolinea soli</name>
    <dbReference type="NCBI Taxonomy" id="2321403"/>
    <lineage>
        <taxon>Bacteria</taxon>
        <taxon>Pseudomonadati</taxon>
        <taxon>Bacteroidota</taxon>
        <taxon>Cytophagia</taxon>
        <taxon>Cytophagales</taxon>
        <taxon>Fulvivirgaceae</taxon>
        <taxon>Chryseolinea</taxon>
    </lineage>
</organism>
<feature type="transmembrane region" description="Helical" evidence="1">
    <location>
        <begin position="38"/>
        <end position="58"/>
    </location>
</feature>
<keyword evidence="2" id="KW-0732">Signal</keyword>
<sequence>MKKLISSLLGLILMALSLSANAQSDVPMADGLRSEGKIYVVVAIILIVLAGLITYLFLMDRKVKKLEDLLAEKKHSTK</sequence>
<keyword evidence="1" id="KW-1133">Transmembrane helix</keyword>
<reference evidence="4" key="1">
    <citation type="submission" date="2018-09" db="EMBL/GenBank/DDBJ databases">
        <title>Chryseolinea sp. KIS68-18 isolated from soil.</title>
        <authorList>
            <person name="Weon H.-Y."/>
            <person name="Kwon S.-W."/>
            <person name="Lee S.A."/>
        </authorList>
    </citation>
    <scope>NUCLEOTIDE SEQUENCE [LARGE SCALE GENOMIC DNA]</scope>
    <source>
        <strain evidence="4">KIS68-18</strain>
    </source>
</reference>
<evidence type="ECO:0000256" key="2">
    <source>
        <dbReference type="SAM" id="SignalP"/>
    </source>
</evidence>
<keyword evidence="1" id="KW-0472">Membrane</keyword>
<evidence type="ECO:0000313" key="4">
    <source>
        <dbReference type="Proteomes" id="UP000266183"/>
    </source>
</evidence>
<dbReference type="Proteomes" id="UP000266183">
    <property type="component" value="Chromosome"/>
</dbReference>
<accession>A0A385SKS8</accession>
<gene>
    <name evidence="3" type="ORF">D4L85_11105</name>
</gene>
<dbReference type="RefSeq" id="WP_119754368.1">
    <property type="nucleotide sequence ID" value="NZ_CP032382.1"/>
</dbReference>
<feature type="signal peptide" evidence="2">
    <location>
        <begin position="1"/>
        <end position="22"/>
    </location>
</feature>
<proteinExistence type="predicted"/>
<evidence type="ECO:0000313" key="3">
    <source>
        <dbReference type="EMBL" id="AYB31086.1"/>
    </source>
</evidence>
<feature type="chain" id="PRO_5017244922" evidence="2">
    <location>
        <begin position="23"/>
        <end position="78"/>
    </location>
</feature>
<name>A0A385SKS8_9BACT</name>
<keyword evidence="1" id="KW-0812">Transmembrane</keyword>
<protein>
    <submittedName>
        <fullName evidence="3">CcmD family protein</fullName>
    </submittedName>
</protein>
<dbReference type="Pfam" id="PF20077">
    <property type="entry name" value="CcmD_alt"/>
    <property type="match status" value="1"/>
</dbReference>
<keyword evidence="4" id="KW-1185">Reference proteome</keyword>